<gene>
    <name evidence="2" type="ORF">niasHT_028464</name>
</gene>
<evidence type="ECO:0000313" key="3">
    <source>
        <dbReference type="Proteomes" id="UP001620626"/>
    </source>
</evidence>
<dbReference type="Pfam" id="PF22486">
    <property type="entry name" value="MATH_2"/>
    <property type="match status" value="1"/>
</dbReference>
<dbReference type="Proteomes" id="UP001620626">
    <property type="component" value="Unassembled WGS sequence"/>
</dbReference>
<keyword evidence="3" id="KW-1185">Reference proteome</keyword>
<protein>
    <recommendedName>
        <fullName evidence="1">MATH domain-containing protein</fullName>
    </recommendedName>
</protein>
<dbReference type="InterPro" id="IPR008974">
    <property type="entry name" value="TRAF-like"/>
</dbReference>
<evidence type="ECO:0000259" key="1">
    <source>
        <dbReference type="Pfam" id="PF22486"/>
    </source>
</evidence>
<comment type="caution">
    <text evidence="2">The sequence shown here is derived from an EMBL/GenBank/DDBJ whole genome shotgun (WGS) entry which is preliminary data.</text>
</comment>
<feature type="domain" description="MATH" evidence="1">
    <location>
        <begin position="19"/>
        <end position="83"/>
    </location>
</feature>
<dbReference type="Gene3D" id="2.60.210.10">
    <property type="entry name" value="Apoptosis, Tumor Necrosis Factor Receptor Associated Protein 2, Chain A"/>
    <property type="match status" value="1"/>
</dbReference>
<proteinExistence type="predicted"/>
<dbReference type="EMBL" id="JBICBT010000693">
    <property type="protein sequence ID" value="KAL3104932.1"/>
    <property type="molecule type" value="Genomic_DNA"/>
</dbReference>
<dbReference type="SUPFAM" id="SSF49599">
    <property type="entry name" value="TRAF domain-like"/>
    <property type="match status" value="1"/>
</dbReference>
<accession>A0ABD2KPQ1</accession>
<evidence type="ECO:0000313" key="2">
    <source>
        <dbReference type="EMBL" id="KAL3104932.1"/>
    </source>
</evidence>
<reference evidence="2 3" key="1">
    <citation type="submission" date="2024-10" db="EMBL/GenBank/DDBJ databases">
        <authorList>
            <person name="Kim D."/>
        </authorList>
    </citation>
    <scope>NUCLEOTIDE SEQUENCE [LARGE SCALE GENOMIC DNA]</scope>
    <source>
        <strain evidence="2">BH-2024</strain>
    </source>
</reference>
<sequence>MWSASIDMWGTTGSSAWKENWSCKCSATLRIVSQKGDMSDFCRDFSGQIFNKTSYSSGFPYFINFTELMDPSKGFYDKDEDKVKLVIDFSVEEANT</sequence>
<dbReference type="AlphaFoldDB" id="A0ABD2KPQ1"/>
<organism evidence="2 3">
    <name type="scientific">Heterodera trifolii</name>
    <dbReference type="NCBI Taxonomy" id="157864"/>
    <lineage>
        <taxon>Eukaryota</taxon>
        <taxon>Metazoa</taxon>
        <taxon>Ecdysozoa</taxon>
        <taxon>Nematoda</taxon>
        <taxon>Chromadorea</taxon>
        <taxon>Rhabditida</taxon>
        <taxon>Tylenchina</taxon>
        <taxon>Tylenchomorpha</taxon>
        <taxon>Tylenchoidea</taxon>
        <taxon>Heteroderidae</taxon>
        <taxon>Heteroderinae</taxon>
        <taxon>Heterodera</taxon>
    </lineage>
</organism>
<name>A0ABD2KPQ1_9BILA</name>
<dbReference type="InterPro" id="IPR002083">
    <property type="entry name" value="MATH/TRAF_dom"/>
</dbReference>